<dbReference type="InterPro" id="IPR036291">
    <property type="entry name" value="NAD(P)-bd_dom_sf"/>
</dbReference>
<dbReference type="Proteomes" id="UP001149140">
    <property type="component" value="Unassembled WGS sequence"/>
</dbReference>
<dbReference type="InterPro" id="IPR003462">
    <property type="entry name" value="ODC_Mu_crystall"/>
</dbReference>
<dbReference type="EMBL" id="JAPDOD010000008">
    <property type="protein sequence ID" value="MDA0160990.1"/>
    <property type="molecule type" value="Genomic_DNA"/>
</dbReference>
<keyword evidence="2" id="KW-1185">Reference proteome</keyword>
<organism evidence="1 2">
    <name type="scientific">Solirubrobacter ginsenosidimutans</name>
    <dbReference type="NCBI Taxonomy" id="490573"/>
    <lineage>
        <taxon>Bacteria</taxon>
        <taxon>Bacillati</taxon>
        <taxon>Actinomycetota</taxon>
        <taxon>Thermoleophilia</taxon>
        <taxon>Solirubrobacterales</taxon>
        <taxon>Solirubrobacteraceae</taxon>
        <taxon>Solirubrobacter</taxon>
    </lineage>
</organism>
<dbReference type="SUPFAM" id="SSF51735">
    <property type="entry name" value="NAD(P)-binding Rossmann-fold domains"/>
    <property type="match status" value="1"/>
</dbReference>
<protein>
    <submittedName>
        <fullName evidence="1">Ornithine cyclodeaminase family protein</fullName>
    </submittedName>
</protein>
<dbReference type="RefSeq" id="WP_270040125.1">
    <property type="nucleotide sequence ID" value="NZ_JAPDOD010000008.1"/>
</dbReference>
<accession>A0A9X3MR77</accession>
<comment type="caution">
    <text evidence="1">The sequence shown here is derived from an EMBL/GenBank/DDBJ whole genome shotgun (WGS) entry which is preliminary data.</text>
</comment>
<dbReference type="Gene3D" id="3.40.50.720">
    <property type="entry name" value="NAD(P)-binding Rossmann-like Domain"/>
    <property type="match status" value="1"/>
</dbReference>
<dbReference type="AlphaFoldDB" id="A0A9X3MR77"/>
<evidence type="ECO:0000313" key="1">
    <source>
        <dbReference type="EMBL" id="MDA0160990.1"/>
    </source>
</evidence>
<dbReference type="GO" id="GO:0005737">
    <property type="term" value="C:cytoplasm"/>
    <property type="evidence" value="ECO:0007669"/>
    <property type="project" value="TreeGrafter"/>
</dbReference>
<dbReference type="PIRSF" id="PIRSF001439">
    <property type="entry name" value="CryM"/>
    <property type="match status" value="1"/>
</dbReference>
<dbReference type="Gene3D" id="3.30.1780.10">
    <property type="entry name" value="ornithine cyclodeaminase, domain 1"/>
    <property type="match status" value="1"/>
</dbReference>
<gene>
    <name evidence="1" type="ORF">OM076_11995</name>
</gene>
<sequence length="282" mass="28996">MSHLPYLTGDDVARHLTPVVAIDALQAALTAGFDPETDPPRRFVSLEGGDLIMMPSELGGHLAVKLVTIGGDPRVQGVVVVFSSETLAPVAVIDGIALTNVRTSAVSALAVRHLASADASRLLIFGRGPQAHAHVEAISAIRPIAHVDLVGREAGGAPELVAAADVICCCTTSSTPLFDGSLVRDGAVVVAIGTHDADARETDDALVSRASVIVESRTSALREAGDVVCAIESGALSADALVTLSELVRGNAEIGSGPRLFKSSGMSWEDAVMAGKLTTLLR</sequence>
<evidence type="ECO:0000313" key="2">
    <source>
        <dbReference type="Proteomes" id="UP001149140"/>
    </source>
</evidence>
<reference evidence="1" key="1">
    <citation type="submission" date="2022-10" db="EMBL/GenBank/DDBJ databases">
        <title>The WGS of Solirubrobacter ginsenosidimutans DSM 21036.</title>
        <authorList>
            <person name="Jiang Z."/>
        </authorList>
    </citation>
    <scope>NUCLEOTIDE SEQUENCE</scope>
    <source>
        <strain evidence="1">DSM 21036</strain>
    </source>
</reference>
<name>A0A9X3MR77_9ACTN</name>
<dbReference type="InterPro" id="IPR023401">
    <property type="entry name" value="ODC_N"/>
</dbReference>
<dbReference type="Pfam" id="PF02423">
    <property type="entry name" value="OCD_Mu_crystall"/>
    <property type="match status" value="2"/>
</dbReference>
<dbReference type="PANTHER" id="PTHR13812:SF19">
    <property type="entry name" value="KETIMINE REDUCTASE MU-CRYSTALLIN"/>
    <property type="match status" value="1"/>
</dbReference>
<dbReference type="PANTHER" id="PTHR13812">
    <property type="entry name" value="KETIMINE REDUCTASE MU-CRYSTALLIN"/>
    <property type="match status" value="1"/>
</dbReference>
<proteinExistence type="predicted"/>